<name>A0ABT1DBC8_9PROT</name>
<reference evidence="3 4" key="1">
    <citation type="submission" date="2021-12" db="EMBL/GenBank/DDBJ databases">
        <title>Siccirubricoccus leaddurans sp. nov., a high concentration Zn2+ tolerance bacterium.</title>
        <authorList>
            <person name="Cao Y."/>
        </authorList>
    </citation>
    <scope>NUCLEOTIDE SEQUENCE [LARGE SCALE GENOMIC DNA]</scope>
    <source>
        <strain evidence="3 4">KC 17139</strain>
    </source>
</reference>
<evidence type="ECO:0000313" key="3">
    <source>
        <dbReference type="EMBL" id="MCO6419246.1"/>
    </source>
</evidence>
<accession>A0ABT1DBC8</accession>
<dbReference type="Pfam" id="PF20229">
    <property type="entry name" value="ChrB_N"/>
    <property type="match status" value="1"/>
</dbReference>
<feature type="domain" description="ChrB N-terminal" evidence="2">
    <location>
        <begin position="30"/>
        <end position="171"/>
    </location>
</feature>
<dbReference type="InterPro" id="IPR018634">
    <property type="entry name" value="ChrB_C"/>
</dbReference>
<gene>
    <name evidence="3" type="ORF">JYK14_24235</name>
</gene>
<feature type="domain" description="ChrB C-terminal" evidence="1">
    <location>
        <begin position="197"/>
        <end position="328"/>
    </location>
</feature>
<dbReference type="Pfam" id="PF09828">
    <property type="entry name" value="ChrB_C"/>
    <property type="match status" value="1"/>
</dbReference>
<keyword evidence="4" id="KW-1185">Reference proteome</keyword>
<organism evidence="3 4">
    <name type="scientific">Siccirubricoccus soli</name>
    <dbReference type="NCBI Taxonomy" id="2899147"/>
    <lineage>
        <taxon>Bacteria</taxon>
        <taxon>Pseudomonadati</taxon>
        <taxon>Pseudomonadota</taxon>
        <taxon>Alphaproteobacteria</taxon>
        <taxon>Acetobacterales</taxon>
        <taxon>Roseomonadaceae</taxon>
        <taxon>Siccirubricoccus</taxon>
    </lineage>
</organism>
<sequence>MSDPETPVQAEPVRWLLLVHQLPAKPGYPRVKVWRRRQALGAVAVRNAAYVLPAGEQAQADFEWLLKEIGELGGEGMIWEARLVDGLSDEDVQALFNAARAEDYDAVSKEARALAEALATEGAPASPGEARTRLARLRAEVARVAATDFFGANGRETVEGLLSGLEARLQEDEAMAEERQERTAAPAGPDALTGRVWVTRRGVFVDRIASAWLIRRFIDPEARFKFVPAKGYVPEPGELRFDMYEGEFTHEGDRCTFEVLLSRAGLDDPALAAIAEIVHDIDLRDGKFGREEASGIGTLIAGICAATVDDGERLRRGFETFDDLLRYFAKPNRGK</sequence>
<evidence type="ECO:0000313" key="4">
    <source>
        <dbReference type="Proteomes" id="UP001523392"/>
    </source>
</evidence>
<protein>
    <submittedName>
        <fullName evidence="3">Chromate resistance protein</fullName>
    </submittedName>
</protein>
<evidence type="ECO:0000259" key="2">
    <source>
        <dbReference type="Pfam" id="PF20229"/>
    </source>
</evidence>
<dbReference type="InterPro" id="IPR046858">
    <property type="entry name" value="ChrB_N"/>
</dbReference>
<evidence type="ECO:0000259" key="1">
    <source>
        <dbReference type="Pfam" id="PF09828"/>
    </source>
</evidence>
<dbReference type="Proteomes" id="UP001523392">
    <property type="component" value="Unassembled WGS sequence"/>
</dbReference>
<dbReference type="RefSeq" id="WP_252955864.1">
    <property type="nucleotide sequence ID" value="NZ_JAFIRR010000182.1"/>
</dbReference>
<dbReference type="EMBL" id="JAFIRR010000182">
    <property type="protein sequence ID" value="MCO6419246.1"/>
    <property type="molecule type" value="Genomic_DNA"/>
</dbReference>
<comment type="caution">
    <text evidence="3">The sequence shown here is derived from an EMBL/GenBank/DDBJ whole genome shotgun (WGS) entry which is preliminary data.</text>
</comment>
<proteinExistence type="predicted"/>